<evidence type="ECO:0000259" key="1">
    <source>
        <dbReference type="PROSITE" id="PS51819"/>
    </source>
</evidence>
<gene>
    <name evidence="2" type="ORF">FSC37_13420</name>
</gene>
<proteinExistence type="predicted"/>
<comment type="caution">
    <text evidence="2">The sequence shown here is derived from an EMBL/GenBank/DDBJ whole genome shotgun (WGS) entry which is preliminary data.</text>
</comment>
<evidence type="ECO:0000313" key="2">
    <source>
        <dbReference type="EMBL" id="TXC66481.1"/>
    </source>
</evidence>
<dbReference type="Proteomes" id="UP000321832">
    <property type="component" value="Unassembled WGS sequence"/>
</dbReference>
<sequence>MTTAAARRFYGDALGLKLRAHDVAQGYCLFDAGNVELVVEAVPADAPEHDRALVGRFTGLSFRVPSVHVAHQDLLQRGVVFTAAPERQFWGGVLASFRDPDGNEFQIAQRP</sequence>
<protein>
    <submittedName>
        <fullName evidence="2">Glyoxalase/bleomycin resistance/dioxygenase family protein</fullName>
    </submittedName>
</protein>
<accession>A0A5C6U3A7</accession>
<keyword evidence="3" id="KW-1185">Reference proteome</keyword>
<evidence type="ECO:0000313" key="3">
    <source>
        <dbReference type="Proteomes" id="UP000321832"/>
    </source>
</evidence>
<dbReference type="InterPro" id="IPR037523">
    <property type="entry name" value="VOC_core"/>
</dbReference>
<reference evidence="2 3" key="1">
    <citation type="submission" date="2019-08" db="EMBL/GenBank/DDBJ databases">
        <authorList>
            <person name="Khan S.A."/>
            <person name="Jeon C.O."/>
            <person name="Jeong S.E."/>
        </authorList>
    </citation>
    <scope>NUCLEOTIDE SEQUENCE [LARGE SCALE GENOMIC DNA]</scope>
    <source>
        <strain evidence="3">IMCC1728</strain>
    </source>
</reference>
<dbReference type="EMBL" id="VOPW01000001">
    <property type="protein sequence ID" value="TXC66481.1"/>
    <property type="molecule type" value="Genomic_DNA"/>
</dbReference>
<keyword evidence="2" id="KW-0560">Oxidoreductase</keyword>
<organism evidence="2 3">
    <name type="scientific">Piscinibacter aquaticus</name>
    <dbReference type="NCBI Taxonomy" id="392597"/>
    <lineage>
        <taxon>Bacteria</taxon>
        <taxon>Pseudomonadati</taxon>
        <taxon>Pseudomonadota</taxon>
        <taxon>Betaproteobacteria</taxon>
        <taxon>Burkholderiales</taxon>
        <taxon>Sphaerotilaceae</taxon>
        <taxon>Piscinibacter</taxon>
    </lineage>
</organism>
<dbReference type="Gene3D" id="3.10.180.10">
    <property type="entry name" value="2,3-Dihydroxybiphenyl 1,2-Dioxygenase, domain 1"/>
    <property type="match status" value="1"/>
</dbReference>
<dbReference type="SUPFAM" id="SSF54593">
    <property type="entry name" value="Glyoxalase/Bleomycin resistance protein/Dihydroxybiphenyl dioxygenase"/>
    <property type="match status" value="1"/>
</dbReference>
<feature type="domain" description="VOC" evidence="1">
    <location>
        <begin position="1"/>
        <end position="110"/>
    </location>
</feature>
<dbReference type="InterPro" id="IPR004360">
    <property type="entry name" value="Glyas_Fos-R_dOase_dom"/>
</dbReference>
<dbReference type="AlphaFoldDB" id="A0A5C6U3A7"/>
<dbReference type="Pfam" id="PF00903">
    <property type="entry name" value="Glyoxalase"/>
    <property type="match status" value="1"/>
</dbReference>
<dbReference type="InterPro" id="IPR029068">
    <property type="entry name" value="Glyas_Bleomycin-R_OHBP_Dase"/>
</dbReference>
<name>A0A5C6U3A7_9BURK</name>
<keyword evidence="2" id="KW-0223">Dioxygenase</keyword>
<dbReference type="PROSITE" id="PS51819">
    <property type="entry name" value="VOC"/>
    <property type="match status" value="1"/>
</dbReference>
<dbReference type="GO" id="GO:0051213">
    <property type="term" value="F:dioxygenase activity"/>
    <property type="evidence" value="ECO:0007669"/>
    <property type="project" value="UniProtKB-KW"/>
</dbReference>